<dbReference type="SUPFAM" id="SSF54928">
    <property type="entry name" value="RNA-binding domain, RBD"/>
    <property type="match status" value="1"/>
</dbReference>
<sequence>MNYTTKVVQVTNVSPSTTSEQMRTLFGFLGTIEELKLFPPDDSPMPVTSRVCFVKFQEPESVGVSQHLTNTVFVDRALIVVPFAEGSIPDEAKALSLLAPANAVAGILPGGGLLPTPNPIANPPLGGNPFGAPNMDAMAAFGFPGTNMNPQAADQLLKFMTDPKLNPLAAGLNLNPGLKADASNKEIEEAMKRVREAQSLISAAIEPGSERTRSRSRRRSTSRSRRRSKSPRRRRSHSRGRSRRTRSRSRDRKKNDSGRRKSKTPPKSYSTARRSRSMRLSSLYRHKKEKKRDKERDRDRRSDKERGREEREPSTSKKKKSKDKDRERDRKSDSEKGDIKASRNILETVFILAH</sequence>
<dbReference type="InterPro" id="IPR000504">
    <property type="entry name" value="RRM_dom"/>
</dbReference>
<keyword evidence="5" id="KW-1185">Reference proteome</keyword>
<dbReference type="Pfam" id="PF00076">
    <property type="entry name" value="RRM_1"/>
    <property type="match status" value="1"/>
</dbReference>
<feature type="region of interest" description="Disordered" evidence="2">
    <location>
        <begin position="201"/>
        <end position="343"/>
    </location>
</feature>
<dbReference type="Ensembl" id="ENSENLT00000041823.1">
    <property type="protein sequence ID" value="ENSENLP00000040783.1"/>
    <property type="gene ID" value="ENSENLG00000017489.1"/>
</dbReference>
<name>A0A665WA10_ECHNA</name>
<evidence type="ECO:0000313" key="5">
    <source>
        <dbReference type="Proteomes" id="UP000472264"/>
    </source>
</evidence>
<dbReference type="GO" id="GO:0005654">
    <property type="term" value="C:nucleoplasm"/>
    <property type="evidence" value="ECO:0007669"/>
    <property type="project" value="TreeGrafter"/>
</dbReference>
<dbReference type="PANTHER" id="PTHR32343:SF6">
    <property type="entry name" value="SERINE_ARGININE-RICH SPLICING FACTOR 11"/>
    <property type="match status" value="1"/>
</dbReference>
<dbReference type="InterPro" id="IPR012677">
    <property type="entry name" value="Nucleotide-bd_a/b_plait_sf"/>
</dbReference>
<protein>
    <submittedName>
        <fullName evidence="4">Serine/arginine-rich splicing factor 11-like</fullName>
    </submittedName>
</protein>
<organism evidence="4 5">
    <name type="scientific">Echeneis naucrates</name>
    <name type="common">Live sharksucker</name>
    <dbReference type="NCBI Taxonomy" id="173247"/>
    <lineage>
        <taxon>Eukaryota</taxon>
        <taxon>Metazoa</taxon>
        <taxon>Chordata</taxon>
        <taxon>Craniata</taxon>
        <taxon>Vertebrata</taxon>
        <taxon>Euteleostomi</taxon>
        <taxon>Actinopterygii</taxon>
        <taxon>Neopterygii</taxon>
        <taxon>Teleostei</taxon>
        <taxon>Neoteleostei</taxon>
        <taxon>Acanthomorphata</taxon>
        <taxon>Carangaria</taxon>
        <taxon>Carangiformes</taxon>
        <taxon>Echeneidae</taxon>
        <taxon>Echeneis</taxon>
    </lineage>
</organism>
<reference evidence="4" key="1">
    <citation type="submission" date="2021-04" db="EMBL/GenBank/DDBJ databases">
        <authorList>
            <consortium name="Wellcome Sanger Institute Data Sharing"/>
        </authorList>
    </citation>
    <scope>NUCLEOTIDE SEQUENCE [LARGE SCALE GENOMIC DNA]</scope>
</reference>
<feature type="domain" description="RRM" evidence="3">
    <location>
        <begin position="6"/>
        <end position="86"/>
    </location>
</feature>
<dbReference type="GO" id="GO:0003723">
    <property type="term" value="F:RNA binding"/>
    <property type="evidence" value="ECO:0007669"/>
    <property type="project" value="UniProtKB-UniRule"/>
</dbReference>
<evidence type="ECO:0000259" key="3">
    <source>
        <dbReference type="PROSITE" id="PS50102"/>
    </source>
</evidence>
<dbReference type="Proteomes" id="UP000472264">
    <property type="component" value="Chromosome 17"/>
</dbReference>
<feature type="compositionally biased region" description="Basic and acidic residues" evidence="2">
    <location>
        <begin position="292"/>
        <end position="315"/>
    </location>
</feature>
<accession>A0A665WA10</accession>
<dbReference type="Gene3D" id="3.30.70.330">
    <property type="match status" value="1"/>
</dbReference>
<keyword evidence="1" id="KW-0694">RNA-binding</keyword>
<gene>
    <name evidence="4" type="primary">LOC115058280</name>
</gene>
<dbReference type="PROSITE" id="PS50102">
    <property type="entry name" value="RRM"/>
    <property type="match status" value="1"/>
</dbReference>
<dbReference type="FunFam" id="3.30.70.330:FF:000084">
    <property type="entry name" value="Serine/arginine-rich splicing factor 11 isoform 1"/>
    <property type="match status" value="1"/>
</dbReference>
<reference evidence="4" key="3">
    <citation type="submission" date="2025-09" db="UniProtKB">
        <authorList>
            <consortium name="Ensembl"/>
        </authorList>
    </citation>
    <scope>IDENTIFICATION</scope>
</reference>
<dbReference type="AlphaFoldDB" id="A0A665WA10"/>
<dbReference type="SMART" id="SM00360">
    <property type="entry name" value="RRM"/>
    <property type="match status" value="1"/>
</dbReference>
<evidence type="ECO:0000256" key="2">
    <source>
        <dbReference type="SAM" id="MobiDB-lite"/>
    </source>
</evidence>
<reference evidence="4" key="2">
    <citation type="submission" date="2025-08" db="UniProtKB">
        <authorList>
            <consortium name="Ensembl"/>
        </authorList>
    </citation>
    <scope>IDENTIFICATION</scope>
</reference>
<evidence type="ECO:0000256" key="1">
    <source>
        <dbReference type="PROSITE-ProRule" id="PRU00176"/>
    </source>
</evidence>
<proteinExistence type="predicted"/>
<feature type="compositionally biased region" description="Basic residues" evidence="2">
    <location>
        <begin position="214"/>
        <end position="252"/>
    </location>
</feature>
<evidence type="ECO:0000313" key="4">
    <source>
        <dbReference type="Ensembl" id="ENSENLP00000040783.1"/>
    </source>
</evidence>
<dbReference type="InterPro" id="IPR035979">
    <property type="entry name" value="RBD_domain_sf"/>
</dbReference>
<feature type="compositionally biased region" description="Basic and acidic residues" evidence="2">
    <location>
        <begin position="322"/>
        <end position="341"/>
    </location>
</feature>
<dbReference type="PANTHER" id="PTHR32343">
    <property type="entry name" value="SERINE/ARGININE-RICH SPLICING FACTOR"/>
    <property type="match status" value="1"/>
</dbReference>